<evidence type="ECO:0000256" key="4">
    <source>
        <dbReference type="ARBA" id="ARBA00023110"/>
    </source>
</evidence>
<keyword evidence="5" id="KW-0413">Isomerase</keyword>
<evidence type="ECO:0000256" key="6">
    <source>
        <dbReference type="SAM" id="MobiDB-lite"/>
    </source>
</evidence>
<dbReference type="Proteomes" id="UP000228496">
    <property type="component" value="Unassembled WGS sequence"/>
</dbReference>
<protein>
    <recommendedName>
        <fullName evidence="2">peptidylprolyl isomerase</fullName>
        <ecNumber evidence="2">5.2.1.8</ecNumber>
    </recommendedName>
</protein>
<gene>
    <name evidence="8" type="ORF">COV29_01795</name>
</gene>
<feature type="region of interest" description="Disordered" evidence="6">
    <location>
        <begin position="1"/>
        <end position="23"/>
    </location>
</feature>
<keyword evidence="3" id="KW-0732">Signal</keyword>
<evidence type="ECO:0000256" key="7">
    <source>
        <dbReference type="SAM" id="Phobius"/>
    </source>
</evidence>
<evidence type="ECO:0000256" key="2">
    <source>
        <dbReference type="ARBA" id="ARBA00013194"/>
    </source>
</evidence>
<keyword evidence="7" id="KW-0472">Membrane</keyword>
<evidence type="ECO:0000313" key="9">
    <source>
        <dbReference type="Proteomes" id="UP000228496"/>
    </source>
</evidence>
<dbReference type="Pfam" id="PF13624">
    <property type="entry name" value="SurA_N_3"/>
    <property type="match status" value="1"/>
</dbReference>
<keyword evidence="4" id="KW-0697">Rotamase</keyword>
<dbReference type="EC" id="5.2.1.8" evidence="2"/>
<dbReference type="EMBL" id="PCXQ01000004">
    <property type="protein sequence ID" value="PJE50993.1"/>
    <property type="molecule type" value="Genomic_DNA"/>
</dbReference>
<sequence>MSDEEKTLEETEELEEDEPQKKSKKKRAKPWVYTLVLVVILIAGALAYTQADNLGDISNFVNKISGVAAEINGEKIKISELELRYGQSLATLESQGLDTTNEEQVKEAKDKTLRGLIRERLVLQEAEKKGIEISQEDVDTFFNDAMENAGGEEAFNKLLSDNNVSEEQFKSNIKNQLTAQEYIKQISGEELTASEEEVNAFYEQLKAQGAEAPPLEDVREDIVRYIENQKLNQILASTIDQLEEGADIEIYF</sequence>
<organism evidence="8 9">
    <name type="scientific">Candidatus Yanofskybacteria bacterium CG10_big_fil_rev_8_21_14_0_10_36_16</name>
    <dbReference type="NCBI Taxonomy" id="1975096"/>
    <lineage>
        <taxon>Bacteria</taxon>
        <taxon>Candidatus Yanofskyibacteriota</taxon>
    </lineage>
</organism>
<keyword evidence="7" id="KW-0812">Transmembrane</keyword>
<dbReference type="GO" id="GO:0003755">
    <property type="term" value="F:peptidyl-prolyl cis-trans isomerase activity"/>
    <property type="evidence" value="ECO:0007669"/>
    <property type="project" value="UniProtKB-KW"/>
</dbReference>
<reference evidence="8 9" key="1">
    <citation type="submission" date="2017-09" db="EMBL/GenBank/DDBJ databases">
        <title>Depth-based differentiation of microbial function through sediment-hosted aquifers and enrichment of novel symbionts in the deep terrestrial subsurface.</title>
        <authorList>
            <person name="Probst A.J."/>
            <person name="Ladd B."/>
            <person name="Jarett J.K."/>
            <person name="Geller-Mcgrath D.E."/>
            <person name="Sieber C.M."/>
            <person name="Emerson J.B."/>
            <person name="Anantharaman K."/>
            <person name="Thomas B.C."/>
            <person name="Malmstrom R."/>
            <person name="Stieglmeier M."/>
            <person name="Klingl A."/>
            <person name="Woyke T."/>
            <person name="Ryan C.M."/>
            <person name="Banfield J.F."/>
        </authorList>
    </citation>
    <scope>NUCLEOTIDE SEQUENCE [LARGE SCALE GENOMIC DNA]</scope>
    <source>
        <strain evidence="8">CG10_big_fil_rev_8_21_14_0_10_36_16</strain>
    </source>
</reference>
<comment type="caution">
    <text evidence="8">The sequence shown here is derived from an EMBL/GenBank/DDBJ whole genome shotgun (WGS) entry which is preliminary data.</text>
</comment>
<dbReference type="InterPro" id="IPR027304">
    <property type="entry name" value="Trigger_fact/SurA_dom_sf"/>
</dbReference>
<proteinExistence type="predicted"/>
<evidence type="ECO:0000256" key="1">
    <source>
        <dbReference type="ARBA" id="ARBA00000971"/>
    </source>
</evidence>
<evidence type="ECO:0000256" key="3">
    <source>
        <dbReference type="ARBA" id="ARBA00022729"/>
    </source>
</evidence>
<comment type="catalytic activity">
    <reaction evidence="1">
        <text>[protein]-peptidylproline (omega=180) = [protein]-peptidylproline (omega=0)</text>
        <dbReference type="Rhea" id="RHEA:16237"/>
        <dbReference type="Rhea" id="RHEA-COMP:10747"/>
        <dbReference type="Rhea" id="RHEA-COMP:10748"/>
        <dbReference type="ChEBI" id="CHEBI:83833"/>
        <dbReference type="ChEBI" id="CHEBI:83834"/>
        <dbReference type="EC" id="5.2.1.8"/>
    </reaction>
</comment>
<evidence type="ECO:0000313" key="8">
    <source>
        <dbReference type="EMBL" id="PJE50993.1"/>
    </source>
</evidence>
<dbReference type="InterPro" id="IPR050245">
    <property type="entry name" value="PrsA_foldase"/>
</dbReference>
<dbReference type="AlphaFoldDB" id="A0A2J0Q7E6"/>
<dbReference type="SUPFAM" id="SSF109998">
    <property type="entry name" value="Triger factor/SurA peptide-binding domain-like"/>
    <property type="match status" value="1"/>
</dbReference>
<accession>A0A2J0Q7E6</accession>
<dbReference type="Gene3D" id="1.10.4030.10">
    <property type="entry name" value="Porin chaperone SurA, peptide-binding domain"/>
    <property type="match status" value="1"/>
</dbReference>
<dbReference type="PANTHER" id="PTHR47245">
    <property type="entry name" value="PEPTIDYLPROLYL ISOMERASE"/>
    <property type="match status" value="1"/>
</dbReference>
<dbReference type="PANTHER" id="PTHR47245:SF1">
    <property type="entry name" value="FOLDASE PROTEIN PRSA"/>
    <property type="match status" value="1"/>
</dbReference>
<evidence type="ECO:0000256" key="5">
    <source>
        <dbReference type="ARBA" id="ARBA00023235"/>
    </source>
</evidence>
<name>A0A2J0Q7E6_9BACT</name>
<keyword evidence="7" id="KW-1133">Transmembrane helix</keyword>
<feature type="transmembrane region" description="Helical" evidence="7">
    <location>
        <begin position="31"/>
        <end position="49"/>
    </location>
</feature>